<reference evidence="8" key="1">
    <citation type="submission" date="2020-04" db="EMBL/GenBank/DDBJ databases">
        <authorList>
            <person name="Zhang T."/>
        </authorList>
    </citation>
    <scope>NUCLEOTIDE SEQUENCE</scope>
    <source>
        <strain evidence="8">HKST-UBA14</strain>
    </source>
</reference>
<feature type="transmembrane region" description="Helical" evidence="7">
    <location>
        <begin position="177"/>
        <end position="207"/>
    </location>
</feature>
<evidence type="ECO:0000256" key="4">
    <source>
        <dbReference type="ARBA" id="ARBA00022989"/>
    </source>
</evidence>
<keyword evidence="3 6" id="KW-0812">Transmembrane</keyword>
<evidence type="ECO:0000313" key="8">
    <source>
        <dbReference type="EMBL" id="MCA9382962.1"/>
    </source>
</evidence>
<keyword evidence="5 7" id="KW-0472">Membrane</keyword>
<dbReference type="InterPro" id="IPR001626">
    <property type="entry name" value="ABC_TroCD"/>
</dbReference>
<evidence type="ECO:0000313" key="9">
    <source>
        <dbReference type="Proteomes" id="UP000783287"/>
    </source>
</evidence>
<proteinExistence type="inferred from homology"/>
<dbReference type="GO" id="GO:0055085">
    <property type="term" value="P:transmembrane transport"/>
    <property type="evidence" value="ECO:0007669"/>
    <property type="project" value="InterPro"/>
</dbReference>
<reference evidence="8" key="2">
    <citation type="journal article" date="2021" name="Microbiome">
        <title>Successional dynamics and alternative stable states in a saline activated sludge microbial community over 9 years.</title>
        <authorList>
            <person name="Wang Y."/>
            <person name="Ye J."/>
            <person name="Ju F."/>
            <person name="Liu L."/>
            <person name="Boyd J.A."/>
            <person name="Deng Y."/>
            <person name="Parks D.H."/>
            <person name="Jiang X."/>
            <person name="Yin X."/>
            <person name="Woodcroft B.J."/>
            <person name="Tyson G.W."/>
            <person name="Hugenholtz P."/>
            <person name="Polz M.F."/>
            <person name="Zhang T."/>
        </authorList>
    </citation>
    <scope>NUCLEOTIDE SEQUENCE</scope>
    <source>
        <strain evidence="8">HKST-UBA14</strain>
    </source>
</reference>
<evidence type="ECO:0000256" key="6">
    <source>
        <dbReference type="RuleBase" id="RU003943"/>
    </source>
</evidence>
<dbReference type="EMBL" id="JAGQLK010000016">
    <property type="protein sequence ID" value="MCA9382962.1"/>
    <property type="molecule type" value="Genomic_DNA"/>
</dbReference>
<sequence length="272" mass="29561">MEILDVIQQPFMIRAIYGGLIIAILCAILGVFITLKRESFLADAVAHASLSGVAVAFVLSYQPIIFALAVGIFMAISITYLKKNTHIAPDSLIGMFYAILFAIGIVVINLSTEYQPELSTYLFGSILSITWTDIIYAVIALVVTLSILIGYYNKLVYATFDPEAAYIRGVDINKFEYIINILTSIAIIISIKVVGIILVTALLIIPASSAKLIAGKFKHMLPIALIQSIISVLVGILFSYYFETPTGATIVIVSGSIFILILLGNQIKKLST</sequence>
<dbReference type="Pfam" id="PF00950">
    <property type="entry name" value="ABC-3"/>
    <property type="match status" value="1"/>
</dbReference>
<evidence type="ECO:0000256" key="5">
    <source>
        <dbReference type="ARBA" id="ARBA00023136"/>
    </source>
</evidence>
<comment type="caution">
    <text evidence="8">The sequence shown here is derived from an EMBL/GenBank/DDBJ whole genome shotgun (WGS) entry which is preliminary data.</text>
</comment>
<feature type="transmembrane region" description="Helical" evidence="7">
    <location>
        <begin position="12"/>
        <end position="34"/>
    </location>
</feature>
<dbReference type="InterPro" id="IPR037294">
    <property type="entry name" value="ABC_BtuC-like"/>
</dbReference>
<evidence type="ECO:0000256" key="2">
    <source>
        <dbReference type="ARBA" id="ARBA00008034"/>
    </source>
</evidence>
<comment type="subcellular location">
    <subcellularLocation>
        <location evidence="6">Cell membrane</location>
        <topology evidence="6">Multi-pass membrane protein</topology>
    </subcellularLocation>
    <subcellularLocation>
        <location evidence="1">Membrane</location>
        <topology evidence="1">Multi-pass membrane protein</topology>
    </subcellularLocation>
</comment>
<accession>A0A955RIP1</accession>
<evidence type="ECO:0000256" key="3">
    <source>
        <dbReference type="ARBA" id="ARBA00022692"/>
    </source>
</evidence>
<keyword evidence="4 7" id="KW-1133">Transmembrane helix</keyword>
<feature type="transmembrane region" description="Helical" evidence="7">
    <location>
        <begin position="248"/>
        <end position="267"/>
    </location>
</feature>
<organism evidence="8 9">
    <name type="scientific">Candidatus Dojkabacteria bacterium</name>
    <dbReference type="NCBI Taxonomy" id="2099670"/>
    <lineage>
        <taxon>Bacteria</taxon>
        <taxon>Candidatus Dojkabacteria</taxon>
    </lineage>
</organism>
<evidence type="ECO:0000256" key="7">
    <source>
        <dbReference type="SAM" id="Phobius"/>
    </source>
</evidence>
<dbReference type="PANTHER" id="PTHR30477:SF0">
    <property type="entry name" value="METAL TRANSPORT SYSTEM MEMBRANE PROTEIN TM_0125-RELATED"/>
    <property type="match status" value="1"/>
</dbReference>
<gene>
    <name evidence="8" type="ORF">KC909_01225</name>
</gene>
<feature type="transmembrane region" description="Helical" evidence="7">
    <location>
        <begin position="219"/>
        <end position="242"/>
    </location>
</feature>
<feature type="transmembrane region" description="Helical" evidence="7">
    <location>
        <begin position="122"/>
        <end position="152"/>
    </location>
</feature>
<evidence type="ECO:0000256" key="1">
    <source>
        <dbReference type="ARBA" id="ARBA00004141"/>
    </source>
</evidence>
<feature type="transmembrane region" description="Helical" evidence="7">
    <location>
        <begin position="93"/>
        <end position="110"/>
    </location>
</feature>
<protein>
    <submittedName>
        <fullName evidence="8">Metal ABC transporter permease</fullName>
    </submittedName>
</protein>
<dbReference type="Proteomes" id="UP000783287">
    <property type="component" value="Unassembled WGS sequence"/>
</dbReference>
<dbReference type="AlphaFoldDB" id="A0A955RIP1"/>
<dbReference type="GO" id="GO:0043190">
    <property type="term" value="C:ATP-binding cassette (ABC) transporter complex"/>
    <property type="evidence" value="ECO:0007669"/>
    <property type="project" value="InterPro"/>
</dbReference>
<name>A0A955RIP1_9BACT</name>
<comment type="similarity">
    <text evidence="2 6">Belongs to the ABC-3 integral membrane protein family.</text>
</comment>
<dbReference type="PANTHER" id="PTHR30477">
    <property type="entry name" value="ABC-TRANSPORTER METAL-BINDING PROTEIN"/>
    <property type="match status" value="1"/>
</dbReference>
<keyword evidence="6" id="KW-0813">Transport</keyword>
<dbReference type="SUPFAM" id="SSF81345">
    <property type="entry name" value="ABC transporter involved in vitamin B12 uptake, BtuC"/>
    <property type="match status" value="1"/>
</dbReference>
<dbReference type="Gene3D" id="1.10.3470.10">
    <property type="entry name" value="ABC transporter involved in vitamin B12 uptake, BtuC"/>
    <property type="match status" value="1"/>
</dbReference>
<dbReference type="CDD" id="cd06550">
    <property type="entry name" value="TM_ABC_iron-siderophores_like"/>
    <property type="match status" value="1"/>
</dbReference>
<dbReference type="GO" id="GO:0010043">
    <property type="term" value="P:response to zinc ion"/>
    <property type="evidence" value="ECO:0007669"/>
    <property type="project" value="TreeGrafter"/>
</dbReference>